<protein>
    <submittedName>
        <fullName evidence="1">Uncharacterized protein</fullName>
    </submittedName>
</protein>
<reference evidence="1 2" key="1">
    <citation type="submission" date="2016-10" db="EMBL/GenBank/DDBJ databases">
        <authorList>
            <person name="de Groot N.N."/>
        </authorList>
    </citation>
    <scope>NUCLEOTIDE SEQUENCE [LARGE SCALE GENOMIC DNA]</scope>
    <source>
        <strain evidence="1 2">DSM 8512</strain>
    </source>
</reference>
<sequence>MDVEVANGARQRGLPSAVSTNFLVSCPSWAERTKVRDWSDLQPFVAEYGSLVHWQEIDPRTIVGCFTRRYANKSFADALANPKFEQHRSLVQENPSYLWDTGWELRKFGLIGNWLAYDVDGEIFIDGDGTTRSILARFIAEENNCPPFLVPNYRTVKIDWDAFHAYRRLETTLEDGCVSWYQKPRYVWFKTSFLSRRKVYDIVDLSDWIERREAISGWRKSIFFVTHRLKGIS</sequence>
<organism evidence="1 2">
    <name type="scientific">Paracoccus alcaliphilus</name>
    <dbReference type="NCBI Taxonomy" id="34002"/>
    <lineage>
        <taxon>Bacteria</taxon>
        <taxon>Pseudomonadati</taxon>
        <taxon>Pseudomonadota</taxon>
        <taxon>Alphaproteobacteria</taxon>
        <taxon>Rhodobacterales</taxon>
        <taxon>Paracoccaceae</taxon>
        <taxon>Paracoccus</taxon>
    </lineage>
</organism>
<evidence type="ECO:0000313" key="2">
    <source>
        <dbReference type="Proteomes" id="UP000199054"/>
    </source>
</evidence>
<name>A0A1H8N8F8_9RHOB</name>
<dbReference type="STRING" id="34002.SAMN04489859_10545"/>
<keyword evidence="2" id="KW-1185">Reference proteome</keyword>
<dbReference type="Proteomes" id="UP000199054">
    <property type="component" value="Unassembled WGS sequence"/>
</dbReference>
<accession>A0A1H8N8F8</accession>
<dbReference type="EMBL" id="FODE01000054">
    <property type="protein sequence ID" value="SEO25723.1"/>
    <property type="molecule type" value="Genomic_DNA"/>
</dbReference>
<dbReference type="AlphaFoldDB" id="A0A1H8N8F8"/>
<evidence type="ECO:0000313" key="1">
    <source>
        <dbReference type="EMBL" id="SEO25723.1"/>
    </source>
</evidence>
<proteinExistence type="predicted"/>
<dbReference type="RefSeq" id="WP_139208265.1">
    <property type="nucleotide sequence ID" value="NZ_CP067128.1"/>
</dbReference>
<gene>
    <name evidence="1" type="ORF">SAMN04489859_10545</name>
</gene>